<sequence length="161" mass="17165">MNRFRTTLIAGIMALAATLPAVADDDTAMLVASRGDVFAERETDRRALQRGDGVSEEERIITGPKSFAVLQFVDGAKVTVTPNSILDIKEYVYNGQEGNAATLSLVEGGLRVLTGAMAKSEPESFKVETPVALMGVRGTEFSVLLCDDGTICQEEGASFSE</sequence>
<evidence type="ECO:0000256" key="1">
    <source>
        <dbReference type="SAM" id="SignalP"/>
    </source>
</evidence>
<protein>
    <recommendedName>
        <fullName evidence="2">FecR protein domain-containing protein</fullName>
    </recommendedName>
</protein>
<gene>
    <name evidence="3" type="ORF">F3N42_01535</name>
</gene>
<evidence type="ECO:0000313" key="4">
    <source>
        <dbReference type="Proteomes" id="UP000325372"/>
    </source>
</evidence>
<reference evidence="3 4" key="1">
    <citation type="submission" date="2019-09" db="EMBL/GenBank/DDBJ databases">
        <title>Wenzhouxiangella sp. Genome sequencing and assembly.</title>
        <authorList>
            <person name="Zhang R."/>
        </authorList>
    </citation>
    <scope>NUCLEOTIDE SEQUENCE [LARGE SCALE GENOMIC DNA]</scope>
    <source>
        <strain evidence="3 4">W260</strain>
    </source>
</reference>
<comment type="caution">
    <text evidence="3">The sequence shown here is derived from an EMBL/GenBank/DDBJ whole genome shotgun (WGS) entry which is preliminary data.</text>
</comment>
<dbReference type="Proteomes" id="UP000325372">
    <property type="component" value="Unassembled WGS sequence"/>
</dbReference>
<dbReference type="Gene3D" id="2.60.120.1440">
    <property type="match status" value="1"/>
</dbReference>
<dbReference type="EMBL" id="VYXP01000002">
    <property type="protein sequence ID" value="KAA9133071.1"/>
    <property type="molecule type" value="Genomic_DNA"/>
</dbReference>
<evidence type="ECO:0000313" key="3">
    <source>
        <dbReference type="EMBL" id="KAA9133071.1"/>
    </source>
</evidence>
<organism evidence="3 4">
    <name type="scientific">Marinihelvus fidelis</name>
    <dbReference type="NCBI Taxonomy" id="2613842"/>
    <lineage>
        <taxon>Bacteria</taxon>
        <taxon>Pseudomonadati</taxon>
        <taxon>Pseudomonadota</taxon>
        <taxon>Gammaproteobacteria</taxon>
        <taxon>Chromatiales</taxon>
        <taxon>Wenzhouxiangellaceae</taxon>
        <taxon>Marinihelvus</taxon>
    </lineage>
</organism>
<name>A0A5N0TEH3_9GAMM</name>
<feature type="domain" description="FecR protein" evidence="2">
    <location>
        <begin position="59"/>
        <end position="144"/>
    </location>
</feature>
<evidence type="ECO:0000259" key="2">
    <source>
        <dbReference type="Pfam" id="PF04773"/>
    </source>
</evidence>
<accession>A0A5N0TEH3</accession>
<proteinExistence type="predicted"/>
<dbReference type="PANTHER" id="PTHR38731">
    <property type="entry name" value="LIPL45-RELATED LIPOPROTEIN-RELATED"/>
    <property type="match status" value="1"/>
</dbReference>
<feature type="signal peptide" evidence="1">
    <location>
        <begin position="1"/>
        <end position="23"/>
    </location>
</feature>
<dbReference type="InterPro" id="IPR006860">
    <property type="entry name" value="FecR"/>
</dbReference>
<dbReference type="Pfam" id="PF04773">
    <property type="entry name" value="FecR"/>
    <property type="match status" value="1"/>
</dbReference>
<keyword evidence="1" id="KW-0732">Signal</keyword>
<dbReference type="RefSeq" id="WP_150862632.1">
    <property type="nucleotide sequence ID" value="NZ_VYXP01000002.1"/>
</dbReference>
<dbReference type="AlphaFoldDB" id="A0A5N0TEH3"/>
<feature type="chain" id="PRO_5024401628" description="FecR protein domain-containing protein" evidence="1">
    <location>
        <begin position="24"/>
        <end position="161"/>
    </location>
</feature>
<keyword evidence="4" id="KW-1185">Reference proteome</keyword>